<dbReference type="PANTHER" id="PTHR47685">
    <property type="entry name" value="MAGNESIUM TRANSPORT PROTEIN CORA"/>
    <property type="match status" value="1"/>
</dbReference>
<dbReference type="SUPFAM" id="SSF144083">
    <property type="entry name" value="Magnesium transport protein CorA, transmembrane region"/>
    <property type="match status" value="1"/>
</dbReference>
<feature type="region of interest" description="Disordered" evidence="5">
    <location>
        <begin position="992"/>
        <end position="1028"/>
    </location>
</feature>
<dbReference type="Gene3D" id="1.20.58.340">
    <property type="entry name" value="Magnesium transport protein CorA, transmembrane region"/>
    <property type="match status" value="1"/>
</dbReference>
<dbReference type="AlphaFoldDB" id="A0A0C3HQE1"/>
<evidence type="ECO:0000313" key="7">
    <source>
        <dbReference type="EMBL" id="KIN05235.1"/>
    </source>
</evidence>
<evidence type="ECO:0000256" key="6">
    <source>
        <dbReference type="SAM" id="Phobius"/>
    </source>
</evidence>
<feature type="transmembrane region" description="Helical" evidence="6">
    <location>
        <begin position="860"/>
        <end position="882"/>
    </location>
</feature>
<dbReference type="GO" id="GO:0016020">
    <property type="term" value="C:membrane"/>
    <property type="evidence" value="ECO:0007669"/>
    <property type="project" value="UniProtKB-SubCell"/>
</dbReference>
<dbReference type="GO" id="GO:0046873">
    <property type="term" value="F:metal ion transmembrane transporter activity"/>
    <property type="evidence" value="ECO:0007669"/>
    <property type="project" value="InterPro"/>
</dbReference>
<dbReference type="PANTHER" id="PTHR47685:SF1">
    <property type="entry name" value="MAGNESIUM TRANSPORT PROTEIN CORA"/>
    <property type="match status" value="1"/>
</dbReference>
<dbReference type="InterPro" id="IPR050829">
    <property type="entry name" value="CorA_MIT"/>
</dbReference>
<proteinExistence type="predicted"/>
<dbReference type="EMBL" id="KN832872">
    <property type="protein sequence ID" value="KIN05235.1"/>
    <property type="molecule type" value="Genomic_DNA"/>
</dbReference>
<sequence length="1054" mass="123278">MVDDDKPIICLSSEPHDDASSYAIRDYLSHFLGCVEFSNRIDLFRKNGKLWKEELRREQRIHNVTLDDEQGLKELEAKVNDKMRRAVDTCIDELVRIEKLRKALTKSPDHNQLVDQLDKSRTAWTSSAEYKKGIVAVKNWSKRGEVKTPTCEQLIEIADSLPYKVEKTPGEFHSPRRSATDRSKELETKPYDPENDLKAYAMLWKYEEHGLDPFTDKNANGHFPDQKIPINAFLPIAPWQKPWQGADEAHPTSPGMFDNQENNYLHYKEKENMLRYFHLPANNMIWVEKAIASYYNEDFQRGKNEYGGNTTRSHMILRPQYWRGQDHGGPGSPVHSRRLRPLCKAVSSNPEKDDEAKNIILFMPYLHWETDRKRSQFTDWIGKVTKKFNDNQKDEDMKKRNTRISQRKMLPIPQWLQHMKRGDKKRTPTWNDPLMYYDIPKRNLRVERHEGRVISDNSLGQYLLDAAKLYESMTNYRDEQLLAKYLHRDPPLHPRRTLDQAYYGSLDNTESRDRDQVVYRATKSTGQKYHDFDPETKEWKQHRDHDIGDGCSHCRSKIRKVSRLVMVDQLWMWILDATTVLTFFPRRYGANKHDNSGVHKSIRKRLKSAPKNRIRSAFDLGLLIIEECSSTFFDRTKNPDPKQPQVIDQFAQAIADVTSRHADASERLWLWTEHAKWCYHSNVKPHPNLHIALLDINAEGKLHREIRDIIEEIDIMLHITRSQKDVLKSYVSQVEEIIDPLGKYRPRSTTRSWDEDRVVTEYTSDMTQQSSFSSRTEPVTTFPQKVMNGNIYDAFMKRAADMTAKVGGHIEELEQLRVSAQITAESIKDLLSLKQQQASVLQAWQSAKDAEETANQGRSIMMFTVITIIFAPLSFICAVFSMQNELASTWKLGYQLKLIFSISFGIALLAILLAFNKWVRNFFPFNSIIYSPVIYTATLLLVKLPLPGYSLYRLWLRLTGFSHEITKRIEDTAEDMKIKVMQEEWKRKKEREKVEREIRDRKRKKLDQDLRKQSMHETGSVSTGSNWLWKRGERRMEFKNEAVTEQPGGEKSLV</sequence>
<keyword evidence="2 6" id="KW-0812">Transmembrane</keyword>
<dbReference type="Proteomes" id="UP000054321">
    <property type="component" value="Unassembled WGS sequence"/>
</dbReference>
<dbReference type="InterPro" id="IPR045863">
    <property type="entry name" value="CorA_TM1_TM2"/>
</dbReference>
<dbReference type="HOGENOM" id="CLU_006096_0_0_1"/>
<feature type="compositionally biased region" description="Polar residues" evidence="5">
    <location>
        <begin position="1016"/>
        <end position="1026"/>
    </location>
</feature>
<evidence type="ECO:0000313" key="8">
    <source>
        <dbReference type="Proteomes" id="UP000054321"/>
    </source>
</evidence>
<evidence type="ECO:0000256" key="3">
    <source>
        <dbReference type="ARBA" id="ARBA00022989"/>
    </source>
</evidence>
<feature type="compositionally biased region" description="Basic and acidic residues" evidence="5">
    <location>
        <begin position="992"/>
        <end position="1015"/>
    </location>
</feature>
<organism evidence="7 8">
    <name type="scientific">Oidiodendron maius (strain Zn)</name>
    <dbReference type="NCBI Taxonomy" id="913774"/>
    <lineage>
        <taxon>Eukaryota</taxon>
        <taxon>Fungi</taxon>
        <taxon>Dikarya</taxon>
        <taxon>Ascomycota</taxon>
        <taxon>Pezizomycotina</taxon>
        <taxon>Leotiomycetes</taxon>
        <taxon>Leotiomycetes incertae sedis</taxon>
        <taxon>Myxotrichaceae</taxon>
        <taxon>Oidiodendron</taxon>
    </lineage>
</organism>
<evidence type="ECO:0000256" key="5">
    <source>
        <dbReference type="SAM" id="MobiDB-lite"/>
    </source>
</evidence>
<reference evidence="8" key="2">
    <citation type="submission" date="2015-01" db="EMBL/GenBank/DDBJ databases">
        <title>Evolutionary Origins and Diversification of the Mycorrhizal Mutualists.</title>
        <authorList>
            <consortium name="DOE Joint Genome Institute"/>
            <consortium name="Mycorrhizal Genomics Consortium"/>
            <person name="Kohler A."/>
            <person name="Kuo A."/>
            <person name="Nagy L.G."/>
            <person name="Floudas D."/>
            <person name="Copeland A."/>
            <person name="Barry K.W."/>
            <person name="Cichocki N."/>
            <person name="Veneault-Fourrey C."/>
            <person name="LaButti K."/>
            <person name="Lindquist E.A."/>
            <person name="Lipzen A."/>
            <person name="Lundell T."/>
            <person name="Morin E."/>
            <person name="Murat C."/>
            <person name="Riley R."/>
            <person name="Ohm R."/>
            <person name="Sun H."/>
            <person name="Tunlid A."/>
            <person name="Henrissat B."/>
            <person name="Grigoriev I.V."/>
            <person name="Hibbett D.S."/>
            <person name="Martin F."/>
        </authorList>
    </citation>
    <scope>NUCLEOTIDE SEQUENCE [LARGE SCALE GENOMIC DNA]</scope>
    <source>
        <strain evidence="8">Zn</strain>
    </source>
</reference>
<dbReference type="OrthoDB" id="341259at2759"/>
<accession>A0A0C3HQE1</accession>
<evidence type="ECO:0000256" key="2">
    <source>
        <dbReference type="ARBA" id="ARBA00022692"/>
    </source>
</evidence>
<protein>
    <submittedName>
        <fullName evidence="7">Uncharacterized protein</fullName>
    </submittedName>
</protein>
<comment type="subcellular location">
    <subcellularLocation>
        <location evidence="1">Membrane</location>
        <topology evidence="1">Multi-pass membrane protein</topology>
    </subcellularLocation>
</comment>
<keyword evidence="8" id="KW-1185">Reference proteome</keyword>
<evidence type="ECO:0000256" key="1">
    <source>
        <dbReference type="ARBA" id="ARBA00004141"/>
    </source>
</evidence>
<dbReference type="InParanoid" id="A0A0C3HQE1"/>
<feature type="transmembrane region" description="Helical" evidence="6">
    <location>
        <begin position="894"/>
        <end position="915"/>
    </location>
</feature>
<keyword evidence="3 6" id="KW-1133">Transmembrane helix</keyword>
<name>A0A0C3HQE1_OIDMZ</name>
<feature type="region of interest" description="Disordered" evidence="5">
    <location>
        <begin position="166"/>
        <end position="191"/>
    </location>
</feature>
<gene>
    <name evidence="7" type="ORF">OIDMADRAFT_177504</name>
</gene>
<evidence type="ECO:0000256" key="4">
    <source>
        <dbReference type="ARBA" id="ARBA00023136"/>
    </source>
</evidence>
<dbReference type="STRING" id="913774.A0A0C3HQE1"/>
<keyword evidence="4 6" id="KW-0472">Membrane</keyword>
<feature type="transmembrane region" description="Helical" evidence="6">
    <location>
        <begin position="927"/>
        <end position="946"/>
    </location>
</feature>
<reference evidence="7 8" key="1">
    <citation type="submission" date="2014-04" db="EMBL/GenBank/DDBJ databases">
        <authorList>
            <consortium name="DOE Joint Genome Institute"/>
            <person name="Kuo A."/>
            <person name="Martino E."/>
            <person name="Perotto S."/>
            <person name="Kohler A."/>
            <person name="Nagy L.G."/>
            <person name="Floudas D."/>
            <person name="Copeland A."/>
            <person name="Barry K.W."/>
            <person name="Cichocki N."/>
            <person name="Veneault-Fourrey C."/>
            <person name="LaButti K."/>
            <person name="Lindquist E.A."/>
            <person name="Lipzen A."/>
            <person name="Lundell T."/>
            <person name="Morin E."/>
            <person name="Murat C."/>
            <person name="Sun H."/>
            <person name="Tunlid A."/>
            <person name="Henrissat B."/>
            <person name="Grigoriev I.V."/>
            <person name="Hibbett D.S."/>
            <person name="Martin F."/>
            <person name="Nordberg H.P."/>
            <person name="Cantor M.N."/>
            <person name="Hua S.X."/>
        </authorList>
    </citation>
    <scope>NUCLEOTIDE SEQUENCE [LARGE SCALE GENOMIC DNA]</scope>
    <source>
        <strain evidence="7 8">Zn</strain>
    </source>
</reference>